<evidence type="ECO:0000259" key="4">
    <source>
        <dbReference type="Pfam" id="PF01494"/>
    </source>
</evidence>
<name>A0A5Q0M9V8_VARPD</name>
<dbReference type="InterPro" id="IPR036188">
    <property type="entry name" value="FAD/NAD-bd_sf"/>
</dbReference>
<dbReference type="Gene3D" id="3.50.50.60">
    <property type="entry name" value="FAD/NAD(P)-binding domain"/>
    <property type="match status" value="1"/>
</dbReference>
<dbReference type="Gene3D" id="3.40.30.120">
    <property type="match status" value="1"/>
</dbReference>
<dbReference type="InterPro" id="IPR002938">
    <property type="entry name" value="FAD-bd"/>
</dbReference>
<dbReference type="Gene3D" id="3.30.9.10">
    <property type="entry name" value="D-Amino Acid Oxidase, subunit A, domain 2"/>
    <property type="match status" value="1"/>
</dbReference>
<dbReference type="GO" id="GO:0016709">
    <property type="term" value="F:oxidoreductase activity, acting on paired donors, with incorporation or reduction of molecular oxygen, NAD(P)H as one donor, and incorporation of one atom of oxygen"/>
    <property type="evidence" value="ECO:0007669"/>
    <property type="project" value="UniProtKB-ARBA"/>
</dbReference>
<dbReference type="GO" id="GO:0071949">
    <property type="term" value="F:FAD binding"/>
    <property type="evidence" value="ECO:0007669"/>
    <property type="project" value="InterPro"/>
</dbReference>
<organism evidence="5 6">
    <name type="scientific">Variovorax paradoxus</name>
    <dbReference type="NCBI Taxonomy" id="34073"/>
    <lineage>
        <taxon>Bacteria</taxon>
        <taxon>Pseudomonadati</taxon>
        <taxon>Pseudomonadota</taxon>
        <taxon>Betaproteobacteria</taxon>
        <taxon>Burkholderiales</taxon>
        <taxon>Comamonadaceae</taxon>
        <taxon>Variovorax</taxon>
    </lineage>
</organism>
<dbReference type="Pfam" id="PF21274">
    <property type="entry name" value="Rng_hyd_C"/>
    <property type="match status" value="1"/>
</dbReference>
<accession>A0A5Q0M9V8</accession>
<dbReference type="PRINTS" id="PR00420">
    <property type="entry name" value="RNGMNOXGNASE"/>
</dbReference>
<sequence length="615" mass="67075">MKTIETPILICGGGGAGLSLSTFLSAQGIESMLVERHSGTSHLPKAHYLNQRTMEIFREHGIADTIYQRGTPFENMGCVVWLTSLGGDGPQDGKTIYRMDAFGGGCTKAVYEADSPSRSGNLPLLRLEPVLREFAEKSPLAKVHFSHEMMGFEQDDSGVTSIVRNLLSGEEFKVRSQYLVGADRGRTVGPAIGVNLEGQTNLVDMVSTHFSADLSKYIDDDSPLIRWFINPEGGGGWGSGAMVTMGPTHWDRHSEEWVFHFAFRPGDPDFDESLIVPRIRELLKVPELDIQIHKVSHWIVESVLADKYRGGRCVVIGDAAHRHPPTTGLGLNSGIQDAHNLAWKLAALVRNQAGDHLLDSYEQERRPVAARNTRWALFTFMNHFVTDAGFGLVAGAPPEVQVAAFRMLMVDGYEGDWARARMQEVLATQRMEFCAHDLELGFAYDGNAVVPDGTPEPARATMGDVYTPTTRPGHRLPHAWLTQNGKRVSTHDICGRGRFVLLAGAKGGAWKEAARIAARQCNADVQAYVIDVAGDLEDADGLWARLRQIEDDGAILVRPDGHVGWRAASLPLNPGEALSKVIGRILGQVTGNEDNTHHSAVEAAVAVAALEVEAS</sequence>
<dbReference type="AlphaFoldDB" id="A0A5Q0M9V8"/>
<keyword evidence="2" id="KW-0285">Flavoprotein</keyword>
<reference evidence="5 6" key="1">
    <citation type="submission" date="2019-10" db="EMBL/GenBank/DDBJ databases">
        <title>Complete genome sequence of Variovorax paradoxus 5C-2.</title>
        <authorList>
            <person name="Gogoleva N.E."/>
            <person name="Balkin A.S."/>
        </authorList>
    </citation>
    <scope>NUCLEOTIDE SEQUENCE [LARGE SCALE GENOMIC DNA]</scope>
    <source>
        <strain evidence="5 6">5C-2</strain>
    </source>
</reference>
<keyword evidence="3" id="KW-0274">FAD</keyword>
<dbReference type="RefSeq" id="WP_153284692.1">
    <property type="nucleotide sequence ID" value="NZ_CP045644.1"/>
</dbReference>
<gene>
    <name evidence="5" type="ORF">GFK26_27230</name>
</gene>
<dbReference type="Pfam" id="PF01494">
    <property type="entry name" value="FAD_binding_3"/>
    <property type="match status" value="1"/>
</dbReference>
<protein>
    <submittedName>
        <fullName evidence="5">Aromatic ring hydroxylase</fullName>
    </submittedName>
</protein>
<dbReference type="PANTHER" id="PTHR43004">
    <property type="entry name" value="TRK SYSTEM POTASSIUM UPTAKE PROTEIN"/>
    <property type="match status" value="1"/>
</dbReference>
<dbReference type="EMBL" id="CP045644">
    <property type="protein sequence ID" value="QFZ86193.1"/>
    <property type="molecule type" value="Genomic_DNA"/>
</dbReference>
<feature type="domain" description="FAD-binding" evidence="4">
    <location>
        <begin position="5"/>
        <end position="376"/>
    </location>
</feature>
<evidence type="ECO:0000313" key="5">
    <source>
        <dbReference type="EMBL" id="QFZ86193.1"/>
    </source>
</evidence>
<evidence type="ECO:0000256" key="2">
    <source>
        <dbReference type="ARBA" id="ARBA00022630"/>
    </source>
</evidence>
<dbReference type="PANTHER" id="PTHR43004:SF19">
    <property type="entry name" value="BINDING MONOOXYGENASE, PUTATIVE (JCVI)-RELATED"/>
    <property type="match status" value="1"/>
</dbReference>
<evidence type="ECO:0000313" key="6">
    <source>
        <dbReference type="Proteomes" id="UP000326780"/>
    </source>
</evidence>
<dbReference type="SUPFAM" id="SSF51905">
    <property type="entry name" value="FAD/NAD(P)-binding domain"/>
    <property type="match status" value="1"/>
</dbReference>
<proteinExistence type="predicted"/>
<comment type="cofactor">
    <cofactor evidence="1">
        <name>FAD</name>
        <dbReference type="ChEBI" id="CHEBI:57692"/>
    </cofactor>
</comment>
<evidence type="ECO:0000256" key="3">
    <source>
        <dbReference type="ARBA" id="ARBA00022827"/>
    </source>
</evidence>
<dbReference type="InterPro" id="IPR050641">
    <property type="entry name" value="RIFMO-like"/>
</dbReference>
<dbReference type="Proteomes" id="UP000326780">
    <property type="component" value="Chromosome"/>
</dbReference>
<evidence type="ECO:0000256" key="1">
    <source>
        <dbReference type="ARBA" id="ARBA00001974"/>
    </source>
</evidence>